<evidence type="ECO:0000256" key="1">
    <source>
        <dbReference type="ARBA" id="ARBA00005254"/>
    </source>
</evidence>
<dbReference type="InterPro" id="IPR001753">
    <property type="entry name" value="Enoyl-CoA_hydra/iso"/>
</dbReference>
<gene>
    <name evidence="3" type="ORF">GCM10009798_11600</name>
</gene>
<dbReference type="PROSITE" id="PS00166">
    <property type="entry name" value="ENOYL_COA_HYDRATASE"/>
    <property type="match status" value="1"/>
</dbReference>
<evidence type="ECO:0000256" key="2">
    <source>
        <dbReference type="RuleBase" id="RU003707"/>
    </source>
</evidence>
<dbReference type="CDD" id="cd06558">
    <property type="entry name" value="crotonase-like"/>
    <property type="match status" value="1"/>
</dbReference>
<organism evidence="3 4">
    <name type="scientific">Nocardioides panacihumi</name>
    <dbReference type="NCBI Taxonomy" id="400774"/>
    <lineage>
        <taxon>Bacteria</taxon>
        <taxon>Bacillati</taxon>
        <taxon>Actinomycetota</taxon>
        <taxon>Actinomycetes</taxon>
        <taxon>Propionibacteriales</taxon>
        <taxon>Nocardioidaceae</taxon>
        <taxon>Nocardioides</taxon>
    </lineage>
</organism>
<reference evidence="4" key="1">
    <citation type="journal article" date="2019" name="Int. J. Syst. Evol. Microbiol.">
        <title>The Global Catalogue of Microorganisms (GCM) 10K type strain sequencing project: providing services to taxonomists for standard genome sequencing and annotation.</title>
        <authorList>
            <consortium name="The Broad Institute Genomics Platform"/>
            <consortium name="The Broad Institute Genome Sequencing Center for Infectious Disease"/>
            <person name="Wu L."/>
            <person name="Ma J."/>
        </authorList>
    </citation>
    <scope>NUCLEOTIDE SEQUENCE [LARGE SCALE GENOMIC DNA]</scope>
    <source>
        <strain evidence="4">JCM 15309</strain>
    </source>
</reference>
<evidence type="ECO:0000313" key="4">
    <source>
        <dbReference type="Proteomes" id="UP001500571"/>
    </source>
</evidence>
<comment type="similarity">
    <text evidence="1 2">Belongs to the enoyl-CoA hydratase/isomerase family.</text>
</comment>
<dbReference type="RefSeq" id="WP_344043335.1">
    <property type="nucleotide sequence ID" value="NZ_BAAAPB010000001.1"/>
</dbReference>
<keyword evidence="4" id="KW-1185">Reference proteome</keyword>
<dbReference type="InterPro" id="IPR029045">
    <property type="entry name" value="ClpP/crotonase-like_dom_sf"/>
</dbReference>
<proteinExistence type="inferred from homology"/>
<dbReference type="Proteomes" id="UP001500571">
    <property type="component" value="Unassembled WGS sequence"/>
</dbReference>
<dbReference type="Pfam" id="PF00378">
    <property type="entry name" value="ECH_1"/>
    <property type="match status" value="1"/>
</dbReference>
<protein>
    <submittedName>
        <fullName evidence="3">Enoyl-CoA hydratase-related protein</fullName>
    </submittedName>
</protein>
<accession>A0ABP5BWZ8</accession>
<dbReference type="PANTHER" id="PTHR43459">
    <property type="entry name" value="ENOYL-COA HYDRATASE"/>
    <property type="match status" value="1"/>
</dbReference>
<dbReference type="Gene3D" id="1.10.12.10">
    <property type="entry name" value="Lyase 2-enoyl-coa Hydratase, Chain A, domain 2"/>
    <property type="match status" value="1"/>
</dbReference>
<dbReference type="InterPro" id="IPR018376">
    <property type="entry name" value="Enoyl-CoA_hyd/isom_CS"/>
</dbReference>
<dbReference type="Gene3D" id="3.90.226.10">
    <property type="entry name" value="2-enoyl-CoA Hydratase, Chain A, domain 1"/>
    <property type="match status" value="1"/>
</dbReference>
<sequence>MEPVLVERHDAVATVTINRPERRNSLNAAVKDALRDALAEVGADAGVRAVVLTGAGDHFCVGQDLKEHAEGLGAGAATAFATVADHYAPIVRSLAAMPKPVVAAVEGSCVGAGLGFALACDLRVVASNAVLATAFSSIGLTCDSGLAHTLPRAVGDARARRLVLLGESFGPAQAVEWGIDADVVEPGRALAVATSLAQRLASGPTAAYAESKRLLAESWSRGLDATLDAEGAAQTRAGSTEDHAAAVAAFLSKERPVFAGR</sequence>
<dbReference type="InterPro" id="IPR014748">
    <property type="entry name" value="Enoyl-CoA_hydra_C"/>
</dbReference>
<evidence type="ECO:0000313" key="3">
    <source>
        <dbReference type="EMBL" id="GAA1954069.1"/>
    </source>
</evidence>
<name>A0ABP5BWZ8_9ACTN</name>
<comment type="caution">
    <text evidence="3">The sequence shown here is derived from an EMBL/GenBank/DDBJ whole genome shotgun (WGS) entry which is preliminary data.</text>
</comment>
<dbReference type="EMBL" id="BAAAPB010000001">
    <property type="protein sequence ID" value="GAA1954069.1"/>
    <property type="molecule type" value="Genomic_DNA"/>
</dbReference>
<dbReference type="PANTHER" id="PTHR43459:SF1">
    <property type="entry name" value="EG:BACN32G11.4 PROTEIN"/>
    <property type="match status" value="1"/>
</dbReference>
<dbReference type="SUPFAM" id="SSF52096">
    <property type="entry name" value="ClpP/crotonase"/>
    <property type="match status" value="1"/>
</dbReference>